<sequence>MRSIIVEHLVFPNESREYRTARNALLDAEMALRRQIEEVAALRRALPPGGVLKEDYVFERIGANQRPESVKLSDLFDGMPSIILYSFMYGSERDLPCPGCTHLLDSLDGAARHVPQRVPFWIVAKSPIARLVAWARERGWDHLRFLSTAGNSYAADYFGDTSQLSPAMRAERGLETAKNWDETMFNVFRRDGNTIRHFWGSELVFAPEEAGQHHRAGDLVDPLWGLLDMTHEGRGEFFPKLTY</sequence>
<reference evidence="1" key="1">
    <citation type="submission" date="2015-10" db="EMBL/GenBank/DDBJ databases">
        <authorList>
            <person name="Gilbert D.G."/>
        </authorList>
    </citation>
    <scope>NUCLEOTIDE SEQUENCE</scope>
</reference>
<organism evidence="1">
    <name type="scientific">hydrothermal vent metagenome</name>
    <dbReference type="NCBI Taxonomy" id="652676"/>
    <lineage>
        <taxon>unclassified sequences</taxon>
        <taxon>metagenomes</taxon>
        <taxon>ecological metagenomes</taxon>
    </lineage>
</organism>
<name>A0A160TQL9_9ZZZZ</name>
<gene>
    <name evidence="1" type="ORF">MGWOODY_Smn2376</name>
</gene>
<accession>A0A160TQL9</accession>
<proteinExistence type="predicted"/>
<evidence type="ECO:0008006" key="2">
    <source>
        <dbReference type="Google" id="ProtNLM"/>
    </source>
</evidence>
<dbReference type="AlphaFoldDB" id="A0A160TQL9"/>
<protein>
    <recommendedName>
        <fullName evidence="2">DUF899 domain-containing protein</fullName>
    </recommendedName>
</protein>
<evidence type="ECO:0000313" key="1">
    <source>
        <dbReference type="EMBL" id="CUS46817.1"/>
    </source>
</evidence>
<dbReference type="Pfam" id="PF05988">
    <property type="entry name" value="DUF899"/>
    <property type="match status" value="1"/>
</dbReference>
<dbReference type="InterPro" id="IPR010296">
    <property type="entry name" value="DUF899_thioredox"/>
</dbReference>
<dbReference type="EMBL" id="CZQE01000397">
    <property type="protein sequence ID" value="CUS46817.1"/>
    <property type="molecule type" value="Genomic_DNA"/>
</dbReference>